<dbReference type="OrthoDB" id="3260408at2759"/>
<evidence type="ECO:0000313" key="2">
    <source>
        <dbReference type="EMBL" id="TKA71607.1"/>
    </source>
</evidence>
<feature type="region of interest" description="Disordered" evidence="1">
    <location>
        <begin position="436"/>
        <end position="473"/>
    </location>
</feature>
<feature type="region of interest" description="Disordered" evidence="1">
    <location>
        <begin position="1"/>
        <end position="21"/>
    </location>
</feature>
<dbReference type="PANTHER" id="PTHR23242:SF9">
    <property type="entry name" value="TRANSCRIPTION FACTOR HOXA13"/>
    <property type="match status" value="1"/>
</dbReference>
<dbReference type="AlphaFoldDB" id="A0A4U0X793"/>
<dbReference type="EMBL" id="NAJN01000554">
    <property type="protein sequence ID" value="TKA71607.1"/>
    <property type="molecule type" value="Genomic_DNA"/>
</dbReference>
<dbReference type="Proteomes" id="UP000308768">
    <property type="component" value="Unassembled WGS sequence"/>
</dbReference>
<organism evidence="2 3">
    <name type="scientific">Cryomyces minteri</name>
    <dbReference type="NCBI Taxonomy" id="331657"/>
    <lineage>
        <taxon>Eukaryota</taxon>
        <taxon>Fungi</taxon>
        <taxon>Dikarya</taxon>
        <taxon>Ascomycota</taxon>
        <taxon>Pezizomycotina</taxon>
        <taxon>Dothideomycetes</taxon>
        <taxon>Dothideomycetes incertae sedis</taxon>
        <taxon>Cryomyces</taxon>
    </lineage>
</organism>
<accession>A0A4U0X793</accession>
<dbReference type="STRING" id="331657.A0A4U0X793"/>
<comment type="caution">
    <text evidence="2">The sequence shown here is derived from an EMBL/GenBank/DDBJ whole genome shotgun (WGS) entry which is preliminary data.</text>
</comment>
<sequence>SSKITVTSSSASATPSEASEVDVEAKVADDLRNWQEKFAKAANKGSEDLRERVQDITDRQIESQVHGVGQAHVVQLEETSSTAIDNVKSKITSVIKSLPTDASDEDVASAEEKVSTYIRGAGKAIKAKAQNLRSWKQSYDEETFSLVKAASNSTLEVIDNIRDLGLQEIGQRWALMEGVAYKDWSKYHNLKKTFDEWRDEVEDVAMKHEGLSKAKKEGSQMEEKGMAVAEEAAKQLAKLKDVARWKVQARDTSDDFSVRRFPAAAAKAAQQVRNKMSDASAAVVGTSQGKMESVISAGSSYATGAASIISASLVGTGTGSVASAASNLSEKLVGTEQPAMESVASVAKEKVQENLSKASQSVIGTEPGVGEKAATRISEAIIGSQQHATESVVSSMSSKMADMSLKASRSLGPKAASLLSAAKYKKDQASASIIGTPAPLHESVPSQASSSWDSVSSAVSEALPGQETPSNLAEKASSKVWGGAMAQAVPQASQIILEEDLVDEDTVDNDVTYSERLQSMVSRVGDRASELTMVISDALAKPTSTQGSVESVTSLASEQYERAMSAASSILYGTEQGTGESMSSVASERYAQAVTAASHAIYARYTSAKTAVGAQPTPESQQYMAEAQRRYYEGIGIAHERYSEFLSAASSAVYGTSTPAYQSILNRASTSIIGTSTPAYENMLSAAQSRYSAAVAAASDNMQSVLGSASSVGAAQSVVDSASSAYNSVVSAASASLVSASSRASTAIYGSSTGSIESMASAISAQVESVASVASSGVVGSETAWSESVASQASQNWEALVSKASEQIYGSPTPFTASVMSQAGDHAAQATVAAASQYAAVHALFSELVVGREPDFTESVMSRLSLAYSTGFGAPAMASSASSYASDAYASASSAGSSYASEAYASASLVVSSVFTPPATLEAILSSATDQINAAVDAASIQFYGSTTEKGTLEHATSAAASAYSSIHAKASAAVYGTQTGYAEAAQSSMADVAASAQSALSVALYGTPTGTADAVTNSAASVYASLSAAVSSAVYGPERGALESAQSRLAAAVESARARMAEFAGAGAEAAAEKIERAQSAVGNMAASVSSAADSVGVGVSSAAADAASSVSSVASSVTSKTRDEL</sequence>
<protein>
    <submittedName>
        <fullName evidence="2">Uncharacterized protein</fullName>
    </submittedName>
</protein>
<evidence type="ECO:0000313" key="3">
    <source>
        <dbReference type="Proteomes" id="UP000308768"/>
    </source>
</evidence>
<feature type="region of interest" description="Disordered" evidence="1">
    <location>
        <begin position="1106"/>
        <end position="1127"/>
    </location>
</feature>
<name>A0A4U0X793_9PEZI</name>
<feature type="compositionally biased region" description="Low complexity" evidence="1">
    <location>
        <begin position="443"/>
        <end position="462"/>
    </location>
</feature>
<evidence type="ECO:0000256" key="1">
    <source>
        <dbReference type="SAM" id="MobiDB-lite"/>
    </source>
</evidence>
<feature type="compositionally biased region" description="Low complexity" evidence="1">
    <location>
        <begin position="1106"/>
        <end position="1119"/>
    </location>
</feature>
<proteinExistence type="predicted"/>
<gene>
    <name evidence="2" type="ORF">B0A49_10176</name>
</gene>
<reference evidence="2 3" key="1">
    <citation type="submission" date="2017-03" db="EMBL/GenBank/DDBJ databases">
        <title>Genomes of endolithic fungi from Antarctica.</title>
        <authorList>
            <person name="Coleine C."/>
            <person name="Masonjones S."/>
            <person name="Stajich J.E."/>
        </authorList>
    </citation>
    <scope>NUCLEOTIDE SEQUENCE [LARGE SCALE GENOMIC DNA]</scope>
    <source>
        <strain evidence="2 3">CCFEE 5187</strain>
    </source>
</reference>
<feature type="non-terminal residue" evidence="2">
    <location>
        <position position="1"/>
    </location>
</feature>
<keyword evidence="3" id="KW-1185">Reference proteome</keyword>
<dbReference type="PANTHER" id="PTHR23242">
    <property type="entry name" value="TRANSCRIPTION FACTOR HOXA13"/>
    <property type="match status" value="1"/>
</dbReference>
<feature type="compositionally biased region" description="Low complexity" evidence="1">
    <location>
        <begin position="1"/>
        <end position="18"/>
    </location>
</feature>